<evidence type="ECO:0000259" key="4">
    <source>
        <dbReference type="PROSITE" id="PS01124"/>
    </source>
</evidence>
<dbReference type="PANTHER" id="PTHR46796:SF15">
    <property type="entry name" value="BLL1074 PROTEIN"/>
    <property type="match status" value="1"/>
</dbReference>
<dbReference type="AlphaFoldDB" id="A0AAW4XPZ0"/>
<keyword evidence="2" id="KW-0238">DNA-binding</keyword>
<dbReference type="PANTHER" id="PTHR46796">
    <property type="entry name" value="HTH-TYPE TRANSCRIPTIONAL ACTIVATOR RHAS-RELATED"/>
    <property type="match status" value="1"/>
</dbReference>
<dbReference type="EMBL" id="JAJNCO010000023">
    <property type="protein sequence ID" value="MCD2114512.1"/>
    <property type="molecule type" value="Genomic_DNA"/>
</dbReference>
<keyword evidence="1" id="KW-0805">Transcription regulation</keyword>
<dbReference type="InterPro" id="IPR046532">
    <property type="entry name" value="DUF6597"/>
</dbReference>
<gene>
    <name evidence="5" type="ORF">LQ384_25740</name>
</gene>
<dbReference type="RefSeq" id="WP_230792504.1">
    <property type="nucleotide sequence ID" value="NZ_JAJNCO010000023.1"/>
</dbReference>
<dbReference type="PROSITE" id="PS01124">
    <property type="entry name" value="HTH_ARAC_FAMILY_2"/>
    <property type="match status" value="1"/>
</dbReference>
<evidence type="ECO:0000313" key="5">
    <source>
        <dbReference type="EMBL" id="MCD2114512.1"/>
    </source>
</evidence>
<evidence type="ECO:0000256" key="3">
    <source>
        <dbReference type="ARBA" id="ARBA00023163"/>
    </source>
</evidence>
<proteinExistence type="predicted"/>
<dbReference type="Pfam" id="PF20240">
    <property type="entry name" value="DUF6597"/>
    <property type="match status" value="1"/>
</dbReference>
<sequence>MYRELPTGIRGVTLWRSEPSGARVGGTHVLPDGCMDLIRHADGFLVAGPDTTSQFSDLAADRPLTAVRFEPGLGARFFGVDASELTDRRVPLDEHDPMADLARTLAAGAAVTEVAATLGWSDRTLRRRSARAYGYGPKMLSRVLRFRRAVARARAGDDFARVAADCGYSDQAHLAREVRALSGVTLGELARGRPGSAANRSTLWPSGSIALA</sequence>
<dbReference type="InterPro" id="IPR050204">
    <property type="entry name" value="AraC_XylS_family_regulators"/>
</dbReference>
<dbReference type="Proteomes" id="UP001198630">
    <property type="component" value="Unassembled WGS sequence"/>
</dbReference>
<dbReference type="Pfam" id="PF12833">
    <property type="entry name" value="HTH_18"/>
    <property type="match status" value="1"/>
</dbReference>
<evidence type="ECO:0000256" key="2">
    <source>
        <dbReference type="ARBA" id="ARBA00023125"/>
    </source>
</evidence>
<dbReference type="InterPro" id="IPR018060">
    <property type="entry name" value="HTH_AraC"/>
</dbReference>
<accession>A0AAW4XPZ0</accession>
<organism evidence="5 6">
    <name type="scientific">Rhodococcus rhodochrous</name>
    <dbReference type="NCBI Taxonomy" id="1829"/>
    <lineage>
        <taxon>Bacteria</taxon>
        <taxon>Bacillati</taxon>
        <taxon>Actinomycetota</taxon>
        <taxon>Actinomycetes</taxon>
        <taxon>Mycobacteriales</taxon>
        <taxon>Nocardiaceae</taxon>
        <taxon>Rhodococcus</taxon>
    </lineage>
</organism>
<feature type="domain" description="HTH araC/xylS-type" evidence="4">
    <location>
        <begin position="95"/>
        <end position="192"/>
    </location>
</feature>
<comment type="caution">
    <text evidence="5">The sequence shown here is derived from an EMBL/GenBank/DDBJ whole genome shotgun (WGS) entry which is preliminary data.</text>
</comment>
<keyword evidence="3" id="KW-0804">Transcription</keyword>
<evidence type="ECO:0000313" key="6">
    <source>
        <dbReference type="Proteomes" id="UP001198630"/>
    </source>
</evidence>
<reference evidence="5" key="1">
    <citation type="submission" date="2021-11" db="EMBL/GenBank/DDBJ databases">
        <title>Development of a sustainable strategy for remediation of hydrocarbon-contaminated territories based on the waste exchange concept.</title>
        <authorList>
            <person name="Elkin A."/>
        </authorList>
    </citation>
    <scope>NUCLEOTIDE SEQUENCE</scope>
    <source>
        <strain evidence="5">IEGM 757</strain>
    </source>
</reference>
<protein>
    <submittedName>
        <fullName evidence="5">Helix-turn-helix domain-containing protein</fullName>
    </submittedName>
</protein>
<evidence type="ECO:0000256" key="1">
    <source>
        <dbReference type="ARBA" id="ARBA00023015"/>
    </source>
</evidence>
<dbReference type="SMART" id="SM00342">
    <property type="entry name" value="HTH_ARAC"/>
    <property type="match status" value="1"/>
</dbReference>
<dbReference type="Gene3D" id="1.10.10.60">
    <property type="entry name" value="Homeodomain-like"/>
    <property type="match status" value="1"/>
</dbReference>
<name>A0AAW4XPZ0_RHORH</name>
<dbReference type="GO" id="GO:0003700">
    <property type="term" value="F:DNA-binding transcription factor activity"/>
    <property type="evidence" value="ECO:0007669"/>
    <property type="project" value="InterPro"/>
</dbReference>
<dbReference type="GO" id="GO:0043565">
    <property type="term" value="F:sequence-specific DNA binding"/>
    <property type="evidence" value="ECO:0007669"/>
    <property type="project" value="InterPro"/>
</dbReference>